<dbReference type="InterPro" id="IPR038765">
    <property type="entry name" value="Papain-like_cys_pep_sf"/>
</dbReference>
<dbReference type="PANTHER" id="PTHR33490:SF1">
    <property type="entry name" value="SLL1233 PROTEIN"/>
    <property type="match status" value="1"/>
</dbReference>
<sequence length="499" mass="57249">MSIKIAISHKTAYKFDRSVKLFPHIFRLRPAAHSRTSIEGYTFKIYPENHFINWQQDPFGNYQARVVFNELATELRVEVEVIAKLQVINPFDFFVEEYAEKFPFKYDKNLEKELSLYLEIKETGIEMSKFISHLALQKDLITVDFLVYANQQVFNLLNYNIRLEVGVQSCEETMTIKSGSCRDFAWLLVQVLRSLGLAARFVSGYLVQLTPDVKSLDGPSGPEKDFTDLHAWVEVYLPGAGWIGLDPTSGLFAGEGHIPLCCTPDYESAAPVTGATEICNVEFEFDNSVFRIHENPRVTKPYTEEQWSKVMKVGNDVEKDLMEGDVRLTMGGEPTFVSIDDFESPEWNSTADGPLKRKLAYDLALRLKKRFAHGGLLHFGQGKWYPGELFPRWQYALYWRKDGLPLWKNDDLIAKEGQTNFTFHDAERFAIELTKYLGIAVTNITPTYEDPIYWALEEGKLPVNLDPLAVNLKDSVQRHTLAKLLEKRLEQSCWFCSSN</sequence>
<dbReference type="RefSeq" id="WP_379759252.1">
    <property type="nucleotide sequence ID" value="NZ_JBHSYB010000067.1"/>
</dbReference>
<organism evidence="2 3">
    <name type="scientific">Flavobacterium myungsuense</name>
    <dbReference type="NCBI Taxonomy" id="651823"/>
    <lineage>
        <taxon>Bacteria</taxon>
        <taxon>Pseudomonadati</taxon>
        <taxon>Bacteroidota</taxon>
        <taxon>Flavobacteriia</taxon>
        <taxon>Flavobacteriales</taxon>
        <taxon>Flavobacteriaceae</taxon>
        <taxon>Flavobacterium</taxon>
    </lineage>
</organism>
<keyword evidence="3" id="KW-1185">Reference proteome</keyword>
<evidence type="ECO:0000259" key="1">
    <source>
        <dbReference type="SMART" id="SM00460"/>
    </source>
</evidence>
<dbReference type="Pfam" id="PF01841">
    <property type="entry name" value="Transglut_core"/>
    <property type="match status" value="1"/>
</dbReference>
<dbReference type="SUPFAM" id="SSF54001">
    <property type="entry name" value="Cysteine proteinases"/>
    <property type="match status" value="1"/>
</dbReference>
<reference evidence="3" key="1">
    <citation type="journal article" date="2019" name="Int. J. Syst. Evol. Microbiol.">
        <title>The Global Catalogue of Microorganisms (GCM) 10K type strain sequencing project: providing services to taxonomists for standard genome sequencing and annotation.</title>
        <authorList>
            <consortium name="The Broad Institute Genomics Platform"/>
            <consortium name="The Broad Institute Genome Sequencing Center for Infectious Disease"/>
            <person name="Wu L."/>
            <person name="Ma J."/>
        </authorList>
    </citation>
    <scope>NUCLEOTIDE SEQUENCE [LARGE SCALE GENOMIC DNA]</scope>
    <source>
        <strain evidence="3">CECT 7649</strain>
    </source>
</reference>
<name>A0ABW3J521_9FLAO</name>
<evidence type="ECO:0000313" key="3">
    <source>
        <dbReference type="Proteomes" id="UP001597051"/>
    </source>
</evidence>
<gene>
    <name evidence="2" type="ORF">ACFQ0S_13165</name>
</gene>
<protein>
    <submittedName>
        <fullName evidence="2">Transglutaminase family protein</fullName>
    </submittedName>
</protein>
<evidence type="ECO:0000313" key="2">
    <source>
        <dbReference type="EMBL" id="MFD0985426.1"/>
    </source>
</evidence>
<comment type="caution">
    <text evidence="2">The sequence shown here is derived from an EMBL/GenBank/DDBJ whole genome shotgun (WGS) entry which is preliminary data.</text>
</comment>
<dbReference type="InterPro" id="IPR018667">
    <property type="entry name" value="DUF2126"/>
</dbReference>
<dbReference type="PANTHER" id="PTHR33490">
    <property type="entry name" value="BLR5614 PROTEIN-RELATED"/>
    <property type="match status" value="1"/>
</dbReference>
<dbReference type="Proteomes" id="UP001597051">
    <property type="component" value="Unassembled WGS sequence"/>
</dbReference>
<accession>A0ABW3J521</accession>
<dbReference type="EMBL" id="JBHTIZ010000046">
    <property type="protein sequence ID" value="MFD0985426.1"/>
    <property type="molecule type" value="Genomic_DNA"/>
</dbReference>
<dbReference type="InterPro" id="IPR002931">
    <property type="entry name" value="Transglutaminase-like"/>
</dbReference>
<proteinExistence type="predicted"/>
<feature type="domain" description="Transglutaminase-like" evidence="1">
    <location>
        <begin position="173"/>
        <end position="249"/>
    </location>
</feature>
<dbReference type="Pfam" id="PF09899">
    <property type="entry name" value="DUF2126"/>
    <property type="match status" value="1"/>
</dbReference>
<dbReference type="Pfam" id="PF08379">
    <property type="entry name" value="Bact_transglu_N"/>
    <property type="match status" value="1"/>
</dbReference>
<dbReference type="InterPro" id="IPR013589">
    <property type="entry name" value="Bac_transglu_N"/>
</dbReference>
<dbReference type="SMART" id="SM00460">
    <property type="entry name" value="TGc"/>
    <property type="match status" value="1"/>
</dbReference>
<dbReference type="Gene3D" id="3.10.620.30">
    <property type="match status" value="1"/>
</dbReference>